<evidence type="ECO:0000259" key="1">
    <source>
        <dbReference type="Pfam" id="PF13490"/>
    </source>
</evidence>
<comment type="caution">
    <text evidence="2">The sequence shown here is derived from an EMBL/GenBank/DDBJ whole genome shotgun (WGS) entry which is preliminary data.</text>
</comment>
<accession>A0A1Q5PZG1</accession>
<dbReference type="Proteomes" id="UP000185628">
    <property type="component" value="Unassembled WGS sequence"/>
</dbReference>
<keyword evidence="3" id="KW-1185">Reference proteome</keyword>
<dbReference type="InterPro" id="IPR024020">
    <property type="entry name" value="Anit_sigma_mycothiol_RsrA"/>
</dbReference>
<reference evidence="3" key="1">
    <citation type="submission" date="2016-12" db="EMBL/GenBank/DDBJ databases">
        <authorList>
            <person name="Meng X."/>
        </authorList>
    </citation>
    <scope>NUCLEOTIDE SEQUENCE [LARGE SCALE GENOMIC DNA]</scope>
    <source>
        <strain evidence="3">DSM 19116</strain>
    </source>
</reference>
<organism evidence="2 3">
    <name type="scientific">Bowdeniella nasicola</name>
    <dbReference type="NCBI Taxonomy" id="208480"/>
    <lineage>
        <taxon>Bacteria</taxon>
        <taxon>Bacillati</taxon>
        <taxon>Actinomycetota</taxon>
        <taxon>Actinomycetes</taxon>
        <taxon>Actinomycetales</taxon>
        <taxon>Actinomycetaceae</taxon>
        <taxon>Bowdeniella</taxon>
    </lineage>
</organism>
<evidence type="ECO:0000313" key="3">
    <source>
        <dbReference type="Proteomes" id="UP000185628"/>
    </source>
</evidence>
<dbReference type="NCBIfam" id="TIGR03988">
    <property type="entry name" value="antisig_RsrA"/>
    <property type="match status" value="1"/>
</dbReference>
<dbReference type="OrthoDB" id="3267840at2"/>
<sequence>MKDEDCQCEEVRRRLDELIDAELEDDLCARLQRHVDACPECHEIADVEAHIRRTLRRACSERAPEQLRARVLRITVQRTTYYG</sequence>
<evidence type="ECO:0000313" key="2">
    <source>
        <dbReference type="EMBL" id="OKL52927.1"/>
    </source>
</evidence>
<protein>
    <submittedName>
        <fullName evidence="2">Mycothiol system anti-sigma-R factor</fullName>
    </submittedName>
</protein>
<dbReference type="EMBL" id="MQVR01000121">
    <property type="protein sequence ID" value="OKL52927.1"/>
    <property type="molecule type" value="Genomic_DNA"/>
</dbReference>
<dbReference type="Pfam" id="PF13490">
    <property type="entry name" value="zf-HC2"/>
    <property type="match status" value="1"/>
</dbReference>
<proteinExistence type="predicted"/>
<dbReference type="RefSeq" id="WP_073717600.1">
    <property type="nucleotide sequence ID" value="NZ_MQVR01000121.1"/>
</dbReference>
<dbReference type="InterPro" id="IPR027383">
    <property type="entry name" value="Znf_put"/>
</dbReference>
<name>A0A1Q5PZG1_9ACTO</name>
<dbReference type="AlphaFoldDB" id="A0A1Q5PZG1"/>
<feature type="domain" description="Putative zinc-finger" evidence="1">
    <location>
        <begin position="8"/>
        <end position="42"/>
    </location>
</feature>
<gene>
    <name evidence="2" type="ORF">BSZ39_12265</name>
</gene>